<dbReference type="Proteomes" id="UP001499951">
    <property type="component" value="Unassembled WGS sequence"/>
</dbReference>
<evidence type="ECO:0000256" key="2">
    <source>
        <dbReference type="ARBA" id="ARBA00022692"/>
    </source>
</evidence>
<dbReference type="Gene3D" id="1.20.1540.10">
    <property type="entry name" value="Rhomboid-like"/>
    <property type="match status" value="1"/>
</dbReference>
<feature type="transmembrane region" description="Helical" evidence="5">
    <location>
        <begin position="12"/>
        <end position="30"/>
    </location>
</feature>
<keyword evidence="3 5" id="KW-1133">Transmembrane helix</keyword>
<comment type="caution">
    <text evidence="7">The sequence shown here is derived from an EMBL/GenBank/DDBJ whole genome shotgun (WGS) entry which is preliminary data.</text>
</comment>
<comment type="subcellular location">
    <subcellularLocation>
        <location evidence="1">Membrane</location>
        <topology evidence="1">Multi-pass membrane protein</topology>
    </subcellularLocation>
</comment>
<accession>A0ABN1EXB3</accession>
<reference evidence="7 8" key="1">
    <citation type="journal article" date="2019" name="Int. J. Syst. Evol. Microbiol.">
        <title>The Global Catalogue of Microorganisms (GCM) 10K type strain sequencing project: providing services to taxonomists for standard genome sequencing and annotation.</title>
        <authorList>
            <consortium name="The Broad Institute Genomics Platform"/>
            <consortium name="The Broad Institute Genome Sequencing Center for Infectious Disease"/>
            <person name="Wu L."/>
            <person name="Ma J."/>
        </authorList>
    </citation>
    <scope>NUCLEOTIDE SEQUENCE [LARGE SCALE GENOMIC DNA]</scope>
    <source>
        <strain evidence="7 8">JCM 15089</strain>
    </source>
</reference>
<evidence type="ECO:0000313" key="7">
    <source>
        <dbReference type="EMBL" id="GAA0576934.1"/>
    </source>
</evidence>
<keyword evidence="7" id="KW-0645">Protease</keyword>
<feature type="transmembrane region" description="Helical" evidence="5">
    <location>
        <begin position="106"/>
        <end position="125"/>
    </location>
</feature>
<feature type="domain" description="Peptidase S54 rhomboid" evidence="6">
    <location>
        <begin position="70"/>
        <end position="215"/>
    </location>
</feature>
<dbReference type="EMBL" id="BAAADD010000007">
    <property type="protein sequence ID" value="GAA0576934.1"/>
    <property type="molecule type" value="Genomic_DNA"/>
</dbReference>
<dbReference type="GO" id="GO:0008233">
    <property type="term" value="F:peptidase activity"/>
    <property type="evidence" value="ECO:0007669"/>
    <property type="project" value="UniProtKB-KW"/>
</dbReference>
<dbReference type="GO" id="GO:0006508">
    <property type="term" value="P:proteolysis"/>
    <property type="evidence" value="ECO:0007669"/>
    <property type="project" value="UniProtKB-KW"/>
</dbReference>
<keyword evidence="7" id="KW-0378">Hydrolase</keyword>
<evidence type="ECO:0000256" key="4">
    <source>
        <dbReference type="ARBA" id="ARBA00023136"/>
    </source>
</evidence>
<name>A0ABN1EXB3_9PROT</name>
<dbReference type="SUPFAM" id="SSF144091">
    <property type="entry name" value="Rhomboid-like"/>
    <property type="match status" value="1"/>
</dbReference>
<gene>
    <name evidence="7" type="ORF">GCM10008942_27260</name>
</gene>
<dbReference type="InterPro" id="IPR050925">
    <property type="entry name" value="Rhomboid_protease_S54"/>
</dbReference>
<organism evidence="7 8">
    <name type="scientific">Rhizomicrobium electricum</name>
    <dbReference type="NCBI Taxonomy" id="480070"/>
    <lineage>
        <taxon>Bacteria</taxon>
        <taxon>Pseudomonadati</taxon>
        <taxon>Pseudomonadota</taxon>
        <taxon>Alphaproteobacteria</taxon>
        <taxon>Micropepsales</taxon>
        <taxon>Micropepsaceae</taxon>
        <taxon>Rhizomicrobium</taxon>
    </lineage>
</organism>
<dbReference type="InterPro" id="IPR035952">
    <property type="entry name" value="Rhomboid-like_sf"/>
</dbReference>
<evidence type="ECO:0000256" key="5">
    <source>
        <dbReference type="SAM" id="Phobius"/>
    </source>
</evidence>
<feature type="transmembrane region" description="Helical" evidence="5">
    <location>
        <begin position="196"/>
        <end position="216"/>
    </location>
</feature>
<dbReference type="Pfam" id="PF01694">
    <property type="entry name" value="Rhomboid"/>
    <property type="match status" value="1"/>
</dbReference>
<sequence>MIPISDENPTKLTPYVTGALILACVGVYAWQFHLQGDAYGDFMLHYGFTPSTLMSPQFEATGIPAVPAIVSIFTAMFLHGGVLHLIGNMLYLWIFGNNIEDAMGHARFLVFYLLSGVAAALTMAFMDPSSVQPMVGASGAISGALGAYMLLYPRARVTVLVPLLIILYPFRINAVWVVGVWFAMQLLALTGPDTSGIAWWAHVGGFAAGIVLTPFFKSSTVPFFGPHIRRGPWNN</sequence>
<feature type="transmembrane region" description="Helical" evidence="5">
    <location>
        <begin position="131"/>
        <end position="152"/>
    </location>
</feature>
<dbReference type="PANTHER" id="PTHR43731:SF26">
    <property type="entry name" value="RHOMBOID-LIKE PROTEIN 10, CHLOROPLASTIC"/>
    <property type="match status" value="1"/>
</dbReference>
<keyword evidence="2 5" id="KW-0812">Transmembrane</keyword>
<evidence type="ECO:0000259" key="6">
    <source>
        <dbReference type="Pfam" id="PF01694"/>
    </source>
</evidence>
<evidence type="ECO:0000313" key="8">
    <source>
        <dbReference type="Proteomes" id="UP001499951"/>
    </source>
</evidence>
<proteinExistence type="predicted"/>
<evidence type="ECO:0000256" key="3">
    <source>
        <dbReference type="ARBA" id="ARBA00022989"/>
    </source>
</evidence>
<evidence type="ECO:0000256" key="1">
    <source>
        <dbReference type="ARBA" id="ARBA00004141"/>
    </source>
</evidence>
<feature type="transmembrane region" description="Helical" evidence="5">
    <location>
        <begin position="159"/>
        <end position="184"/>
    </location>
</feature>
<keyword evidence="8" id="KW-1185">Reference proteome</keyword>
<feature type="transmembrane region" description="Helical" evidence="5">
    <location>
        <begin position="68"/>
        <end position="94"/>
    </location>
</feature>
<protein>
    <submittedName>
        <fullName evidence="7">Rhomboid family intramembrane serine protease</fullName>
    </submittedName>
</protein>
<dbReference type="PANTHER" id="PTHR43731">
    <property type="entry name" value="RHOMBOID PROTEASE"/>
    <property type="match status" value="1"/>
</dbReference>
<dbReference type="RefSeq" id="WP_166936340.1">
    <property type="nucleotide sequence ID" value="NZ_BAAADD010000007.1"/>
</dbReference>
<dbReference type="InterPro" id="IPR022764">
    <property type="entry name" value="Peptidase_S54_rhomboid_dom"/>
</dbReference>
<keyword evidence="4 5" id="KW-0472">Membrane</keyword>